<feature type="signal peptide" evidence="7">
    <location>
        <begin position="1"/>
        <end position="17"/>
    </location>
</feature>
<evidence type="ECO:0000259" key="8">
    <source>
        <dbReference type="Pfam" id="PF13354"/>
    </source>
</evidence>
<comment type="caution">
    <text evidence="9">The sequence shown here is derived from an EMBL/GenBank/DDBJ whole genome shotgun (WGS) entry which is preliminary data.</text>
</comment>
<feature type="domain" description="Beta-lactamase class A catalytic" evidence="8">
    <location>
        <begin position="38"/>
        <end position="253"/>
    </location>
</feature>
<evidence type="ECO:0000256" key="1">
    <source>
        <dbReference type="ARBA" id="ARBA00009009"/>
    </source>
</evidence>
<reference evidence="9 10" key="1">
    <citation type="submission" date="2019-04" db="EMBL/GenBank/DDBJ databases">
        <title>Herbidospora sp. NEAU-GS14.nov., a novel actinomycete isolated from soil.</title>
        <authorList>
            <person name="Han L."/>
        </authorList>
    </citation>
    <scope>NUCLEOTIDE SEQUENCE [LARGE SCALE GENOMIC DNA]</scope>
    <source>
        <strain evidence="9 10">NEAU-GS14</strain>
    </source>
</reference>
<accession>A0A4U3MBS3</accession>
<dbReference type="GO" id="GO:0030655">
    <property type="term" value="P:beta-lactam antibiotic catabolic process"/>
    <property type="evidence" value="ECO:0007669"/>
    <property type="project" value="InterPro"/>
</dbReference>
<dbReference type="Gene3D" id="3.40.710.10">
    <property type="entry name" value="DD-peptidase/beta-lactamase superfamily"/>
    <property type="match status" value="1"/>
</dbReference>
<dbReference type="AlphaFoldDB" id="A0A4U3MBS3"/>
<dbReference type="Pfam" id="PF13354">
    <property type="entry name" value="Beta-lactamase2"/>
    <property type="match status" value="1"/>
</dbReference>
<protein>
    <recommendedName>
        <fullName evidence="2 5">Beta-lactamase</fullName>
        <ecNumber evidence="2 5">3.5.2.6</ecNumber>
    </recommendedName>
</protein>
<evidence type="ECO:0000256" key="2">
    <source>
        <dbReference type="ARBA" id="ARBA00012865"/>
    </source>
</evidence>
<dbReference type="PANTHER" id="PTHR35333">
    <property type="entry name" value="BETA-LACTAMASE"/>
    <property type="match status" value="1"/>
</dbReference>
<dbReference type="InterPro" id="IPR023650">
    <property type="entry name" value="Beta-lactam_class-A_AS"/>
</dbReference>
<evidence type="ECO:0000256" key="5">
    <source>
        <dbReference type="RuleBase" id="RU361140"/>
    </source>
</evidence>
<keyword evidence="3 5" id="KW-0378">Hydrolase</keyword>
<proteinExistence type="inferred from homology"/>
<comment type="catalytic activity">
    <reaction evidence="5">
        <text>a beta-lactam + H2O = a substituted beta-amino acid</text>
        <dbReference type="Rhea" id="RHEA:20401"/>
        <dbReference type="ChEBI" id="CHEBI:15377"/>
        <dbReference type="ChEBI" id="CHEBI:35627"/>
        <dbReference type="ChEBI" id="CHEBI:140347"/>
        <dbReference type="EC" id="3.5.2.6"/>
    </reaction>
</comment>
<dbReference type="Proteomes" id="UP000308705">
    <property type="component" value="Unassembled WGS sequence"/>
</dbReference>
<evidence type="ECO:0000256" key="4">
    <source>
        <dbReference type="ARBA" id="ARBA00023251"/>
    </source>
</evidence>
<keyword evidence="7" id="KW-0732">Signal</keyword>
<dbReference type="PRINTS" id="PR00118">
    <property type="entry name" value="BLACTAMASEA"/>
</dbReference>
<dbReference type="GO" id="GO:0008800">
    <property type="term" value="F:beta-lactamase activity"/>
    <property type="evidence" value="ECO:0007669"/>
    <property type="project" value="UniProtKB-UniRule"/>
</dbReference>
<dbReference type="EC" id="3.5.2.6" evidence="2 5"/>
<dbReference type="NCBIfam" id="NF033103">
    <property type="entry name" value="bla_class_A"/>
    <property type="match status" value="1"/>
</dbReference>
<dbReference type="RefSeq" id="WP_137248759.1">
    <property type="nucleotide sequence ID" value="NZ_SZQA01000020.1"/>
</dbReference>
<dbReference type="EMBL" id="SZQA01000020">
    <property type="protein sequence ID" value="TKK86565.1"/>
    <property type="molecule type" value="Genomic_DNA"/>
</dbReference>
<comment type="similarity">
    <text evidence="1 5">Belongs to the class-A beta-lactamase family.</text>
</comment>
<dbReference type="PROSITE" id="PS00146">
    <property type="entry name" value="BETA_LACTAMASE_A"/>
    <property type="match status" value="1"/>
</dbReference>
<evidence type="ECO:0000313" key="9">
    <source>
        <dbReference type="EMBL" id="TKK86565.1"/>
    </source>
</evidence>
<dbReference type="PANTHER" id="PTHR35333:SF3">
    <property type="entry name" value="BETA-LACTAMASE-TYPE TRANSPEPTIDASE FOLD CONTAINING PROTEIN"/>
    <property type="match status" value="1"/>
</dbReference>
<dbReference type="SUPFAM" id="SSF56601">
    <property type="entry name" value="beta-lactamase/transpeptidase-like"/>
    <property type="match status" value="1"/>
</dbReference>
<feature type="region of interest" description="Disordered" evidence="6">
    <location>
        <begin position="151"/>
        <end position="173"/>
    </location>
</feature>
<dbReference type="InterPro" id="IPR000871">
    <property type="entry name" value="Beta-lactam_class-A"/>
</dbReference>
<organism evidence="9 10">
    <name type="scientific">Herbidospora galbida</name>
    <dbReference type="NCBI Taxonomy" id="2575442"/>
    <lineage>
        <taxon>Bacteria</taxon>
        <taxon>Bacillati</taxon>
        <taxon>Actinomycetota</taxon>
        <taxon>Actinomycetes</taxon>
        <taxon>Streptosporangiales</taxon>
        <taxon>Streptosporangiaceae</taxon>
        <taxon>Herbidospora</taxon>
    </lineage>
</organism>
<name>A0A4U3MBS3_9ACTN</name>
<evidence type="ECO:0000256" key="3">
    <source>
        <dbReference type="ARBA" id="ARBA00022801"/>
    </source>
</evidence>
<evidence type="ECO:0000256" key="6">
    <source>
        <dbReference type="SAM" id="MobiDB-lite"/>
    </source>
</evidence>
<gene>
    <name evidence="9" type="primary">bla</name>
    <name evidence="9" type="ORF">FDA94_20895</name>
</gene>
<dbReference type="OrthoDB" id="9784149at2"/>
<feature type="chain" id="PRO_5038422796" description="Beta-lactamase" evidence="7">
    <location>
        <begin position="18"/>
        <end position="282"/>
    </location>
</feature>
<dbReference type="InterPro" id="IPR045155">
    <property type="entry name" value="Beta-lactam_cat"/>
</dbReference>
<dbReference type="InterPro" id="IPR012338">
    <property type="entry name" value="Beta-lactam/transpept-like"/>
</dbReference>
<evidence type="ECO:0000313" key="10">
    <source>
        <dbReference type="Proteomes" id="UP000308705"/>
    </source>
</evidence>
<dbReference type="GO" id="GO:0046677">
    <property type="term" value="P:response to antibiotic"/>
    <property type="evidence" value="ECO:0007669"/>
    <property type="project" value="UniProtKB-UniRule"/>
</dbReference>
<sequence length="282" mass="29964">MLPLVLSLALLSGSVTATPASAVAELRALETAYKGRIGVYAYDTATGNLITYRSGERFPFASTFKAVLAAAVLDKEPDILRKRIRYDQKDLQPHSPVTAKHVATGMTVAQLCEAAVTESDGTAANLLLRQIGGPKGLTRYFRGLHDPVSRLDRPEPGLNDWSPTDPRDSTTPAAMGRDLHALTLGGALDAGDRERLTGWLVGNRTGDRRIRAGLPASWKVGDKTGTAATYGATNDVAVVWPAKGGKPIIMAIYARRAGKNAAHDENVIAKTATIVARGLGKL</sequence>
<keyword evidence="4 5" id="KW-0046">Antibiotic resistance</keyword>
<keyword evidence="10" id="KW-1185">Reference proteome</keyword>
<evidence type="ECO:0000256" key="7">
    <source>
        <dbReference type="SAM" id="SignalP"/>
    </source>
</evidence>